<name>A0AAD9JL53_RIDPI</name>
<sequence length="190" mass="22369">MYIELLKEIYTNSSIDKAPETKPKTSRFKEGITSGWTAFAKQHNIFKGNIGTCLKIQVYDSCVLPYGVETWALITQAKHKLAAAQTKMERSMLNITYRDRKTNIWVREKTKVTDVIEQVRRRKWAWAGHVGRIRDDRWTLSINIWKPRRWRDELVDYWNGTIWLRIAQGTQMWKQHAEVSAQSRDTLAAQ</sequence>
<gene>
    <name evidence="1" type="ORF">NP493_2190g00019</name>
</gene>
<evidence type="ECO:0008006" key="3">
    <source>
        <dbReference type="Google" id="ProtNLM"/>
    </source>
</evidence>
<reference evidence="1" key="1">
    <citation type="journal article" date="2023" name="Mol. Biol. Evol.">
        <title>Third-Generation Sequencing Reveals the Adaptive Role of the Epigenome in Three Deep-Sea Polychaetes.</title>
        <authorList>
            <person name="Perez M."/>
            <person name="Aroh O."/>
            <person name="Sun Y."/>
            <person name="Lan Y."/>
            <person name="Juniper S.K."/>
            <person name="Young C.R."/>
            <person name="Angers B."/>
            <person name="Qian P.Y."/>
        </authorList>
    </citation>
    <scope>NUCLEOTIDE SEQUENCE</scope>
    <source>
        <strain evidence="1">R07B-5</strain>
    </source>
</reference>
<dbReference type="EMBL" id="JAODUO010002184">
    <property type="protein sequence ID" value="KAK2154453.1"/>
    <property type="molecule type" value="Genomic_DNA"/>
</dbReference>
<keyword evidence="2" id="KW-1185">Reference proteome</keyword>
<protein>
    <recommendedName>
        <fullName evidence="3">Endonuclease-reverse transcriptase</fullName>
    </recommendedName>
</protein>
<dbReference type="AlphaFoldDB" id="A0AAD9JL53"/>
<organism evidence="1 2">
    <name type="scientific">Ridgeia piscesae</name>
    <name type="common">Tubeworm</name>
    <dbReference type="NCBI Taxonomy" id="27915"/>
    <lineage>
        <taxon>Eukaryota</taxon>
        <taxon>Metazoa</taxon>
        <taxon>Spiralia</taxon>
        <taxon>Lophotrochozoa</taxon>
        <taxon>Annelida</taxon>
        <taxon>Polychaeta</taxon>
        <taxon>Sedentaria</taxon>
        <taxon>Canalipalpata</taxon>
        <taxon>Sabellida</taxon>
        <taxon>Siboglinidae</taxon>
        <taxon>Ridgeia</taxon>
    </lineage>
</organism>
<evidence type="ECO:0000313" key="2">
    <source>
        <dbReference type="Proteomes" id="UP001209878"/>
    </source>
</evidence>
<proteinExistence type="predicted"/>
<comment type="caution">
    <text evidence="1">The sequence shown here is derived from an EMBL/GenBank/DDBJ whole genome shotgun (WGS) entry which is preliminary data.</text>
</comment>
<accession>A0AAD9JL53</accession>
<evidence type="ECO:0000313" key="1">
    <source>
        <dbReference type="EMBL" id="KAK2154453.1"/>
    </source>
</evidence>
<dbReference type="Proteomes" id="UP001209878">
    <property type="component" value="Unassembled WGS sequence"/>
</dbReference>